<name>A0AAU9I4T3_9CILI</name>
<dbReference type="InterPro" id="IPR053164">
    <property type="entry name" value="IS1016-like_transposase"/>
</dbReference>
<dbReference type="PANTHER" id="PTHR47163:SF2">
    <property type="entry name" value="SI:DKEY-17M8.2"/>
    <property type="match status" value="1"/>
</dbReference>
<reference evidence="2" key="1">
    <citation type="submission" date="2021-09" db="EMBL/GenBank/DDBJ databases">
        <authorList>
            <consortium name="AG Swart"/>
            <person name="Singh M."/>
            <person name="Singh A."/>
            <person name="Seah K."/>
            <person name="Emmerich C."/>
        </authorList>
    </citation>
    <scope>NUCLEOTIDE SEQUENCE</scope>
    <source>
        <strain evidence="2">ATCC30299</strain>
    </source>
</reference>
<evidence type="ECO:0000259" key="1">
    <source>
        <dbReference type="SMART" id="SM01126"/>
    </source>
</evidence>
<accession>A0AAU9I4T3</accession>
<comment type="caution">
    <text evidence="2">The sequence shown here is derived from an EMBL/GenBank/DDBJ whole genome shotgun (WGS) entry which is preliminary data.</text>
</comment>
<dbReference type="SMART" id="SM01126">
    <property type="entry name" value="DDE_Tnp_IS1595"/>
    <property type="match status" value="1"/>
</dbReference>
<dbReference type="EMBL" id="CAJZBQ010000002">
    <property type="protein sequence ID" value="CAG9310458.1"/>
    <property type="molecule type" value="Genomic_DNA"/>
</dbReference>
<keyword evidence="3" id="KW-1185">Reference proteome</keyword>
<feature type="domain" description="ISXO2-like transposase" evidence="1">
    <location>
        <begin position="225"/>
        <end position="365"/>
    </location>
</feature>
<evidence type="ECO:0000313" key="2">
    <source>
        <dbReference type="EMBL" id="CAG9310458.1"/>
    </source>
</evidence>
<gene>
    <name evidence="2" type="ORF">BSTOLATCC_MIC1305</name>
</gene>
<dbReference type="InterPro" id="IPR024445">
    <property type="entry name" value="Tnp_ISXO2-like"/>
</dbReference>
<evidence type="ECO:0000313" key="3">
    <source>
        <dbReference type="Proteomes" id="UP001162131"/>
    </source>
</evidence>
<sequence>MEDKISCVCQEHYDNFLSCQKCFQRFYKAQMLKAENKKLIEEIEQRTNYLKKVLGRITAIEARMKMMSEHPHPKQQSTNIKQQAQGSEVDFMAKELPQCFFSICKDPELAMAFLLKCGAIPKSRKCDKCMTEYGAPEMRIENYGCLGYSFHCTNCNSRSNIKENTFWAKCQLNLDKILLFMFLWALGMKDSEIANLLDCSPTHIIHLSRRIRKLACKEFIKNLPKFNGVVEIDEQNFIQRKIEIGKGKAPQKWVLLMYERDTKLAYLEPLEKRSFEYILPIIQKRCEIGTVILTSRNGAYGRLEDYGYPHFTLEKFKGFENADNKEVHIRGTITLWLWAKHNIKAKNRSAIHLEEHLQEFLWRRQIRQRCRYKKLLESAEVLRNVLDLISKENQ</sequence>
<dbReference type="AlphaFoldDB" id="A0AAU9I4T3"/>
<dbReference type="Proteomes" id="UP001162131">
    <property type="component" value="Unassembled WGS sequence"/>
</dbReference>
<protein>
    <recommendedName>
        <fullName evidence="1">ISXO2-like transposase domain-containing protein</fullName>
    </recommendedName>
</protein>
<organism evidence="2 3">
    <name type="scientific">Blepharisma stoltei</name>
    <dbReference type="NCBI Taxonomy" id="1481888"/>
    <lineage>
        <taxon>Eukaryota</taxon>
        <taxon>Sar</taxon>
        <taxon>Alveolata</taxon>
        <taxon>Ciliophora</taxon>
        <taxon>Postciliodesmatophora</taxon>
        <taxon>Heterotrichea</taxon>
        <taxon>Heterotrichida</taxon>
        <taxon>Blepharismidae</taxon>
        <taxon>Blepharisma</taxon>
    </lineage>
</organism>
<dbReference type="PANTHER" id="PTHR47163">
    <property type="entry name" value="DDE_TNP_IS1595 DOMAIN-CONTAINING PROTEIN"/>
    <property type="match status" value="1"/>
</dbReference>
<proteinExistence type="predicted"/>
<dbReference type="Pfam" id="PF12762">
    <property type="entry name" value="DDE_Tnp_IS1595"/>
    <property type="match status" value="1"/>
</dbReference>